<feature type="region of interest" description="Disordered" evidence="12">
    <location>
        <begin position="313"/>
        <end position="335"/>
    </location>
</feature>
<dbReference type="InterPro" id="IPR002553">
    <property type="entry name" value="Clathrin/coatomer_adapt-like_N"/>
</dbReference>
<dbReference type="InterPro" id="IPR026739">
    <property type="entry name" value="AP_beta"/>
</dbReference>
<feature type="region of interest" description="Disordered" evidence="12">
    <location>
        <begin position="48"/>
        <end position="79"/>
    </location>
</feature>
<evidence type="ECO:0000259" key="13">
    <source>
        <dbReference type="SMART" id="SM01355"/>
    </source>
</evidence>
<keyword evidence="8 11" id="KW-0472">Membrane</keyword>
<dbReference type="InterPro" id="IPR016024">
    <property type="entry name" value="ARM-type_fold"/>
</dbReference>
<dbReference type="Pfam" id="PF14796">
    <property type="entry name" value="AP3B1_C"/>
    <property type="match status" value="1"/>
</dbReference>
<feature type="region of interest" description="Disordered" evidence="12">
    <location>
        <begin position="716"/>
        <end position="891"/>
    </location>
</feature>
<dbReference type="GO" id="GO:0006886">
    <property type="term" value="P:intracellular protein transport"/>
    <property type="evidence" value="ECO:0007669"/>
    <property type="project" value="InterPro"/>
</dbReference>
<dbReference type="GO" id="GO:0016192">
    <property type="term" value="P:vesicle-mediated transport"/>
    <property type="evidence" value="ECO:0007669"/>
    <property type="project" value="InterPro"/>
</dbReference>
<name>A0A3B3QN56_9TELE</name>
<comment type="function">
    <text evidence="10">Subunit of non-clathrin- and clathrin-associated adaptor protein complex 3 (AP-3) that plays a role in protein sorting in the late-Golgi/trans-Golgi network (TGN) and/or endosomes. The AP complexes mediate both the recruitment of clathrin to membranes and the recognition of sorting signals within the cytosolic tails of transmembrane cargo molecules. AP-3 appears to be involved in the sorting of a subset of transmembrane proteins targeted to lysosomes and lysosome-related organelles. In concert with the BLOC-1 complex, AP-3 is required to target cargos into vesicles assembled at cell bodies for delivery into neurites and nerve terminals.</text>
</comment>
<feature type="region of interest" description="Disordered" evidence="12">
    <location>
        <begin position="22"/>
        <end position="41"/>
    </location>
</feature>
<feature type="compositionally biased region" description="Acidic residues" evidence="12">
    <location>
        <begin position="314"/>
        <end position="328"/>
    </location>
</feature>
<feature type="compositionally biased region" description="Low complexity" evidence="12">
    <location>
        <begin position="753"/>
        <end position="779"/>
    </location>
</feature>
<keyword evidence="4 11" id="KW-0813">Transport</keyword>
<evidence type="ECO:0000256" key="2">
    <source>
        <dbReference type="ARBA" id="ARBA00004555"/>
    </source>
</evidence>
<feature type="compositionally biased region" description="Basic and acidic residues" evidence="12">
    <location>
        <begin position="880"/>
        <end position="890"/>
    </location>
</feature>
<keyword evidence="15" id="KW-1185">Reference proteome</keyword>
<organism evidence="14 15">
    <name type="scientific">Paramormyrops kingsleyae</name>
    <dbReference type="NCBI Taxonomy" id="1676925"/>
    <lineage>
        <taxon>Eukaryota</taxon>
        <taxon>Metazoa</taxon>
        <taxon>Chordata</taxon>
        <taxon>Craniata</taxon>
        <taxon>Vertebrata</taxon>
        <taxon>Euteleostomi</taxon>
        <taxon>Actinopterygii</taxon>
        <taxon>Neopterygii</taxon>
        <taxon>Teleostei</taxon>
        <taxon>Osteoglossocephala</taxon>
        <taxon>Osteoglossomorpha</taxon>
        <taxon>Osteoglossiformes</taxon>
        <taxon>Mormyridae</taxon>
        <taxon>Paramormyrops</taxon>
    </lineage>
</organism>
<comment type="similarity">
    <text evidence="3 11">Belongs to the adaptor complexes large subunit family.</text>
</comment>
<evidence type="ECO:0000256" key="7">
    <source>
        <dbReference type="ARBA" id="ARBA00023034"/>
    </source>
</evidence>
<feature type="compositionally biased region" description="Basic and acidic residues" evidence="12">
    <location>
        <begin position="822"/>
        <end position="842"/>
    </location>
</feature>
<dbReference type="SUPFAM" id="SSF48371">
    <property type="entry name" value="ARM repeat"/>
    <property type="match status" value="1"/>
</dbReference>
<dbReference type="AlphaFoldDB" id="A0A3B3QN56"/>
<evidence type="ECO:0000256" key="11">
    <source>
        <dbReference type="PIRNR" id="PIRNR037096"/>
    </source>
</evidence>
<dbReference type="Pfam" id="PF01602">
    <property type="entry name" value="Adaptin_N"/>
    <property type="match status" value="1"/>
</dbReference>
<keyword evidence="7" id="KW-0333">Golgi apparatus</keyword>
<feature type="compositionally biased region" description="Basic residues" evidence="12">
    <location>
        <begin position="802"/>
        <end position="812"/>
    </location>
</feature>
<evidence type="ECO:0000256" key="5">
    <source>
        <dbReference type="ARBA" id="ARBA00022553"/>
    </source>
</evidence>
<evidence type="ECO:0000256" key="4">
    <source>
        <dbReference type="ARBA" id="ARBA00022448"/>
    </source>
</evidence>
<dbReference type="Ensembl" id="ENSPKIT00000031330.1">
    <property type="protein sequence ID" value="ENSPKIP00000007279.1"/>
    <property type="gene ID" value="ENSPKIG00000023240.1"/>
</dbReference>
<evidence type="ECO:0000256" key="9">
    <source>
        <dbReference type="ARBA" id="ARBA00023329"/>
    </source>
</evidence>
<dbReference type="InterPro" id="IPR056314">
    <property type="entry name" value="AP3B1/2_C"/>
</dbReference>
<dbReference type="InterPro" id="IPR026740">
    <property type="entry name" value="AP3_beta"/>
</dbReference>
<feature type="compositionally biased region" description="Basic and acidic residues" evidence="12">
    <location>
        <begin position="784"/>
        <end position="801"/>
    </location>
</feature>
<dbReference type="Pfam" id="PF24080">
    <property type="entry name" value="AP3B1_C_2"/>
    <property type="match status" value="1"/>
</dbReference>
<evidence type="ECO:0000256" key="12">
    <source>
        <dbReference type="SAM" id="MobiDB-lite"/>
    </source>
</evidence>
<evidence type="ECO:0000256" key="6">
    <source>
        <dbReference type="ARBA" id="ARBA00022927"/>
    </source>
</evidence>
<evidence type="ECO:0000256" key="1">
    <source>
        <dbReference type="ARBA" id="ARBA00004145"/>
    </source>
</evidence>
<dbReference type="PIRSF" id="PIRSF037096">
    <property type="entry name" value="AP3_complex_beta"/>
    <property type="match status" value="1"/>
</dbReference>
<proteinExistence type="inferred from homology"/>
<sequence>MTPMQRLLQLPVSAVNMVKTVQGPPEEAKSPVLTPDNSQATWYSAVQPDELRHLRPTGDGEEPSPQSEDGTAGPLAQPLRNDDLKEMLDSNKDAMKLEAMKRIITMMSRGKNASDLFPAVVKNVACKNIEVKKLVYVYLVRYAEEKQDLALLSISTFQRGLKDPNQLIRASALRVLSSVRVTIIVPIMMLAIKEAASDMSPYVRKTAAHAIPKLYSLDPDLKEQLIEVIEKLLADKTTLVAGSVVMAFEEVCPDRIDLIHKNFRKLCNLLVDVEEWGQVVIINMLTRYSRTQFLNPNANDTLIEETDEKVFYASDEEDGKDDKGENEESDQKAHVMDPDHRLLLRNTKPLLQSRNAAVVMAVAQLYFHLAPKAEVVVIAKALVRLLRSHSEVQFVVLQNVATMTIKRKGMFEPYLKSFYIRSTDPTQIKILKLEVLTNLANETNISVILREFQAYITSMDKDFVAASIQAIGRCATNIGEVREPCLNGLVQLMSNRDDLVVAESVVVIKKLLQMQPDHHNDIIKHMAKLTDNIQVPMARASILWLIGEYCEHVPKIAPDVLRKTAKTFTSEDDIVKLQILNLAAKLYVTNSKQTKLLTQYVLNLAKYDQNYDIRDRARFIRQLVVPIEKGGALSKYAKKLFLALKPAPVLSSPFKDRDQYQLGSLSHLLNTKAFGYQELPDWPEEAPDPTVRNVELEETISNTEGRIGLLGDWREAPDWSKTSSREKKKKEKKAEKAFYSDSEGEYGPRESADSGSSKGSGSESASRSGSDSEDSGSGSESEESERGSGSEEEKEKVEEKPKRKPDKVKSKKAAPESAESEQSDREERKTAKKKSMEPKSASESELEESSGSGSSGSESDEESDTETKRKKSAKPTSSKVSEHPKQEEKQVSLLDLDDFAPKPSNQSSPVHSYKANSLVADLEGLSLSDSALPPPTISLTLDSLKTHVLLHRLSGEGLAVDYCFSRQPFGADPHMVTVQLQFTNNMDVEAQSLHIEEPRLQSGMRIKEFPEIELLQPGKTVTVVMGIDFCDSTQAANFLLCSNTRKFSVSIQPPVGELMMPFFITEHDFKKKQGQLAGMNEIKESLTLSKSCKGDLTIMQRVTSVANLGRVSTASDKESRFAGKTVSSGSLVLVTVETKEYRSTQLTINSEKMVIGAMLVKDILQALSQ</sequence>
<protein>
    <recommendedName>
        <fullName evidence="11">AP-3 complex subunit beta</fullName>
    </recommendedName>
</protein>
<feature type="domain" description="AP-3 complex subunit beta C-terminal" evidence="13">
    <location>
        <begin position="886"/>
        <end position="1034"/>
    </location>
</feature>
<evidence type="ECO:0000256" key="8">
    <source>
        <dbReference type="ARBA" id="ARBA00023136"/>
    </source>
</evidence>
<evidence type="ECO:0000313" key="15">
    <source>
        <dbReference type="Proteomes" id="UP000261540"/>
    </source>
</evidence>
<dbReference type="InterPro" id="IPR029390">
    <property type="entry name" value="AP3B_C"/>
</dbReference>
<keyword evidence="5" id="KW-0597">Phosphoprotein</keyword>
<comment type="subcellular location">
    <subcellularLocation>
        <location evidence="1">Cytoplasmic vesicle</location>
        <location evidence="1">Clathrin-coated vesicle membrane</location>
        <topology evidence="1">Peripheral membrane protein</topology>
        <orientation evidence="1">Cytoplasmic side</orientation>
    </subcellularLocation>
    <subcellularLocation>
        <location evidence="2">Golgi apparatus</location>
    </subcellularLocation>
</comment>
<accession>A0A3B3QN56</accession>
<keyword evidence="9" id="KW-0968">Cytoplasmic vesicle</keyword>
<dbReference type="SMART" id="SM01355">
    <property type="entry name" value="AP3B1_C"/>
    <property type="match status" value="1"/>
</dbReference>
<dbReference type="STRING" id="1676925.ENSPKIP00000007279"/>
<feature type="compositionally biased region" description="Basic and acidic residues" evidence="12">
    <location>
        <begin position="49"/>
        <end position="58"/>
    </location>
</feature>
<dbReference type="PANTHER" id="PTHR11134">
    <property type="entry name" value="ADAPTOR COMPLEX SUBUNIT BETA FAMILY MEMBER"/>
    <property type="match status" value="1"/>
</dbReference>
<dbReference type="GO" id="GO:0005794">
    <property type="term" value="C:Golgi apparatus"/>
    <property type="evidence" value="ECO:0007669"/>
    <property type="project" value="UniProtKB-SubCell"/>
</dbReference>
<evidence type="ECO:0000256" key="10">
    <source>
        <dbReference type="ARBA" id="ARBA00023570"/>
    </source>
</evidence>
<dbReference type="GO" id="GO:0030123">
    <property type="term" value="C:AP-3 adaptor complex"/>
    <property type="evidence" value="ECO:0007669"/>
    <property type="project" value="UniProtKB-UniRule"/>
</dbReference>
<evidence type="ECO:0000313" key="14">
    <source>
        <dbReference type="Ensembl" id="ENSPKIP00000007279.1"/>
    </source>
</evidence>
<dbReference type="InterPro" id="IPR011989">
    <property type="entry name" value="ARM-like"/>
</dbReference>
<evidence type="ECO:0000256" key="3">
    <source>
        <dbReference type="ARBA" id="ARBA00006613"/>
    </source>
</evidence>
<reference evidence="14" key="1">
    <citation type="submission" date="2025-08" db="UniProtKB">
        <authorList>
            <consortium name="Ensembl"/>
        </authorList>
    </citation>
    <scope>IDENTIFICATION</scope>
</reference>
<dbReference type="GeneTree" id="ENSGT00940000156817"/>
<dbReference type="Gene3D" id="1.25.10.10">
    <property type="entry name" value="Leucine-rich Repeat Variant"/>
    <property type="match status" value="1"/>
</dbReference>
<dbReference type="Proteomes" id="UP000261540">
    <property type="component" value="Unplaced"/>
</dbReference>
<dbReference type="GO" id="GO:0030665">
    <property type="term" value="C:clathrin-coated vesicle membrane"/>
    <property type="evidence" value="ECO:0007669"/>
    <property type="project" value="UniProtKB-SubCell"/>
</dbReference>
<keyword evidence="6 11" id="KW-0653">Protein transport</keyword>
<reference evidence="14" key="2">
    <citation type="submission" date="2025-09" db="UniProtKB">
        <authorList>
            <consortium name="Ensembl"/>
        </authorList>
    </citation>
    <scope>IDENTIFICATION</scope>
</reference>